<dbReference type="EMBL" id="WJQU01000001">
    <property type="protein sequence ID" value="KAJ6647888.1"/>
    <property type="molecule type" value="Genomic_DNA"/>
</dbReference>
<keyword evidence="10" id="KW-0739">Sodium transport</keyword>
<dbReference type="GO" id="GO:0015293">
    <property type="term" value="F:symporter activity"/>
    <property type="evidence" value="ECO:0007669"/>
    <property type="project" value="TreeGrafter"/>
</dbReference>
<keyword evidence="3" id="KW-0813">Transport</keyword>
<evidence type="ECO:0000256" key="11">
    <source>
        <dbReference type="RuleBase" id="RU362091"/>
    </source>
</evidence>
<comment type="subcellular location">
    <subcellularLocation>
        <location evidence="1">Cell membrane</location>
        <topology evidence="1">Multi-pass membrane protein</topology>
    </subcellularLocation>
</comment>
<evidence type="ECO:0000256" key="4">
    <source>
        <dbReference type="ARBA" id="ARBA00022475"/>
    </source>
</evidence>
<comment type="caution">
    <text evidence="13">The sequence shown here is derived from an EMBL/GenBank/DDBJ whole genome shotgun (WGS) entry which is preliminary data.</text>
</comment>
<keyword evidence="4" id="KW-1003">Cell membrane</keyword>
<gene>
    <name evidence="13" type="primary">SLC5A12_0</name>
    <name evidence="13" type="ORF">Bhyg_03112</name>
</gene>
<evidence type="ECO:0000313" key="14">
    <source>
        <dbReference type="Proteomes" id="UP001151699"/>
    </source>
</evidence>
<evidence type="ECO:0000256" key="7">
    <source>
        <dbReference type="ARBA" id="ARBA00023053"/>
    </source>
</evidence>
<evidence type="ECO:0000256" key="1">
    <source>
        <dbReference type="ARBA" id="ARBA00004651"/>
    </source>
</evidence>
<sequence>MEVIGTIETVSGINLYIITPIMCAVCIFYTTIGGLKAVVMTDALQFVVMIIAVLAILFMGMTKVGGWTNVWEAAERGGRLHFFNLDPSPFLRTSFWTVAFGLSTTWVSNLGVNQSCIQKFLAVPDLQKAKR</sequence>
<dbReference type="PANTHER" id="PTHR42985:SF21">
    <property type="entry name" value="SODIUM-DEPENDENT MULTIVITAMIN TRANSPORTER-LIKE PROTEIN"/>
    <property type="match status" value="1"/>
</dbReference>
<evidence type="ECO:0000313" key="13">
    <source>
        <dbReference type="EMBL" id="KAJ6647888.1"/>
    </source>
</evidence>
<dbReference type="Proteomes" id="UP001151699">
    <property type="component" value="Chromosome A"/>
</dbReference>
<keyword evidence="14" id="KW-1185">Reference proteome</keyword>
<dbReference type="PANTHER" id="PTHR42985">
    <property type="entry name" value="SODIUM-COUPLED MONOCARBOXYLATE TRANSPORTER"/>
    <property type="match status" value="1"/>
</dbReference>
<dbReference type="InterPro" id="IPR038377">
    <property type="entry name" value="Na/Glc_symporter_sf"/>
</dbReference>
<name>A0A9Q0S8F3_9DIPT</name>
<dbReference type="GO" id="GO:0006814">
    <property type="term" value="P:sodium ion transport"/>
    <property type="evidence" value="ECO:0007669"/>
    <property type="project" value="UniProtKB-KW"/>
</dbReference>
<evidence type="ECO:0000256" key="8">
    <source>
        <dbReference type="ARBA" id="ARBA00023065"/>
    </source>
</evidence>
<evidence type="ECO:0000256" key="2">
    <source>
        <dbReference type="ARBA" id="ARBA00006434"/>
    </source>
</evidence>
<feature type="transmembrane region" description="Helical" evidence="12">
    <location>
        <begin position="12"/>
        <end position="31"/>
    </location>
</feature>
<evidence type="ECO:0000256" key="10">
    <source>
        <dbReference type="ARBA" id="ARBA00023201"/>
    </source>
</evidence>
<dbReference type="OrthoDB" id="6132759at2759"/>
<keyword evidence="8" id="KW-0406">Ion transport</keyword>
<feature type="transmembrane region" description="Helical" evidence="12">
    <location>
        <begin position="43"/>
        <end position="61"/>
    </location>
</feature>
<evidence type="ECO:0000256" key="6">
    <source>
        <dbReference type="ARBA" id="ARBA00022989"/>
    </source>
</evidence>
<reference evidence="13" key="1">
    <citation type="submission" date="2022-07" db="EMBL/GenBank/DDBJ databases">
        <authorList>
            <person name="Trinca V."/>
            <person name="Uliana J.V.C."/>
            <person name="Torres T.T."/>
            <person name="Ward R.J."/>
            <person name="Monesi N."/>
        </authorList>
    </citation>
    <scope>NUCLEOTIDE SEQUENCE</scope>
    <source>
        <strain evidence="13">HSMRA1968</strain>
        <tissue evidence="13">Whole embryos</tissue>
    </source>
</reference>
<dbReference type="Gene3D" id="1.20.1730.10">
    <property type="entry name" value="Sodium/glucose cotransporter"/>
    <property type="match status" value="1"/>
</dbReference>
<proteinExistence type="inferred from homology"/>
<comment type="similarity">
    <text evidence="2 11">Belongs to the sodium:solute symporter (SSF) (TC 2.A.21) family.</text>
</comment>
<keyword evidence="7" id="KW-0915">Sodium</keyword>
<keyword evidence="9 12" id="KW-0472">Membrane</keyword>
<protein>
    <submittedName>
        <fullName evidence="13">Sodium-coupled monocarboxylate transporter 2</fullName>
    </submittedName>
</protein>
<keyword evidence="6 12" id="KW-1133">Transmembrane helix</keyword>
<dbReference type="PROSITE" id="PS50283">
    <property type="entry name" value="NA_SOLUT_SYMP_3"/>
    <property type="match status" value="1"/>
</dbReference>
<evidence type="ECO:0000256" key="3">
    <source>
        <dbReference type="ARBA" id="ARBA00022448"/>
    </source>
</evidence>
<dbReference type="InterPro" id="IPR001734">
    <property type="entry name" value="Na/solute_symporter"/>
</dbReference>
<keyword evidence="5 12" id="KW-0812">Transmembrane</keyword>
<dbReference type="GO" id="GO:0005886">
    <property type="term" value="C:plasma membrane"/>
    <property type="evidence" value="ECO:0007669"/>
    <property type="project" value="UniProtKB-SubCell"/>
</dbReference>
<evidence type="ECO:0000256" key="9">
    <source>
        <dbReference type="ARBA" id="ARBA00023136"/>
    </source>
</evidence>
<organism evidence="13 14">
    <name type="scientific">Pseudolycoriella hygida</name>
    <dbReference type="NCBI Taxonomy" id="35572"/>
    <lineage>
        <taxon>Eukaryota</taxon>
        <taxon>Metazoa</taxon>
        <taxon>Ecdysozoa</taxon>
        <taxon>Arthropoda</taxon>
        <taxon>Hexapoda</taxon>
        <taxon>Insecta</taxon>
        <taxon>Pterygota</taxon>
        <taxon>Neoptera</taxon>
        <taxon>Endopterygota</taxon>
        <taxon>Diptera</taxon>
        <taxon>Nematocera</taxon>
        <taxon>Sciaroidea</taxon>
        <taxon>Sciaridae</taxon>
        <taxon>Pseudolycoriella</taxon>
    </lineage>
</organism>
<evidence type="ECO:0000256" key="5">
    <source>
        <dbReference type="ARBA" id="ARBA00022692"/>
    </source>
</evidence>
<evidence type="ECO:0000256" key="12">
    <source>
        <dbReference type="SAM" id="Phobius"/>
    </source>
</evidence>
<accession>A0A9Q0S8F3</accession>
<dbReference type="AlphaFoldDB" id="A0A9Q0S8F3"/>
<dbReference type="InterPro" id="IPR051163">
    <property type="entry name" value="Sodium:Solute_Symporter_SSF"/>
</dbReference>
<dbReference type="Pfam" id="PF00474">
    <property type="entry name" value="SSF"/>
    <property type="match status" value="1"/>
</dbReference>